<protein>
    <recommendedName>
        <fullName evidence="3">Tip attachment protein J domain-containing protein</fullName>
    </recommendedName>
</protein>
<dbReference type="EMBL" id="LJCR01002520">
    <property type="protein sequence ID" value="KPV48612.1"/>
    <property type="molecule type" value="Genomic_DNA"/>
</dbReference>
<organism evidence="1 2">
    <name type="scientific">Kouleothrix aurantiaca</name>
    <dbReference type="NCBI Taxonomy" id="186479"/>
    <lineage>
        <taxon>Bacteria</taxon>
        <taxon>Bacillati</taxon>
        <taxon>Chloroflexota</taxon>
        <taxon>Chloroflexia</taxon>
        <taxon>Chloroflexales</taxon>
        <taxon>Roseiflexineae</taxon>
        <taxon>Roseiflexaceae</taxon>
        <taxon>Kouleothrix</taxon>
    </lineage>
</organism>
<name>A0A0P9CZP7_9CHLR</name>
<feature type="non-terminal residue" evidence="1">
    <location>
        <position position="323"/>
    </location>
</feature>
<accession>A0A0P9CZP7</accession>
<sequence length="323" mass="35188">MVIREYPDCAAGDDATVTLTLNDETVTFFVGQVDSRPTQDDSGVWTVNLVDAQHLLTKTKTYKTSWRNVSFTQACTKLLDLAGIPSDLRGTIFDAGSDFVLGPKYAITFKGEYVVLDLLNALLDWAGGSIYVSPDGKINIIAAKIYPNDDEAQYTYCYGADYANAGELGYTSATRTIGGFEGATRSYKAAGPRRPDRQIPDATFTIADMVGGKDEEKEYQFIQTEDCAKAVARREIVRLNRVSTEVQLDAPLNANLRPGDTVLFRDPLLQFPDTQGAIVLTVSTNGDSGMALLLSVGPKPPEGSLTLVPPPKPNFSFTFDRQP</sequence>
<evidence type="ECO:0000313" key="1">
    <source>
        <dbReference type="EMBL" id="KPV48612.1"/>
    </source>
</evidence>
<dbReference type="Proteomes" id="UP000050509">
    <property type="component" value="Unassembled WGS sequence"/>
</dbReference>
<gene>
    <name evidence="1" type="ORF">SE17_37130</name>
</gene>
<evidence type="ECO:0008006" key="3">
    <source>
        <dbReference type="Google" id="ProtNLM"/>
    </source>
</evidence>
<reference evidence="1 2" key="1">
    <citation type="submission" date="2015-09" db="EMBL/GenBank/DDBJ databases">
        <title>Draft genome sequence of Kouleothrix aurantiaca JCM 19913.</title>
        <authorList>
            <person name="Hemp J."/>
        </authorList>
    </citation>
    <scope>NUCLEOTIDE SEQUENCE [LARGE SCALE GENOMIC DNA]</scope>
    <source>
        <strain evidence="1 2">COM-B</strain>
    </source>
</reference>
<proteinExistence type="predicted"/>
<comment type="caution">
    <text evidence="1">The sequence shown here is derived from an EMBL/GenBank/DDBJ whole genome shotgun (WGS) entry which is preliminary data.</text>
</comment>
<evidence type="ECO:0000313" key="2">
    <source>
        <dbReference type="Proteomes" id="UP000050509"/>
    </source>
</evidence>
<dbReference type="AlphaFoldDB" id="A0A0P9CZP7"/>
<keyword evidence="2" id="KW-1185">Reference proteome</keyword>